<dbReference type="HOGENOM" id="CLU_000445_89_27_4"/>
<dbReference type="FunFam" id="1.10.287.130:FF:000006">
    <property type="entry name" value="Osmolarity two-component histidine kinase EnvZ"/>
    <property type="match status" value="1"/>
</dbReference>
<dbReference type="CDD" id="cd00082">
    <property type="entry name" value="HisKA"/>
    <property type="match status" value="1"/>
</dbReference>
<dbReference type="Proteomes" id="UP000002429">
    <property type="component" value="Chromosome"/>
</dbReference>
<dbReference type="CDD" id="cd06225">
    <property type="entry name" value="HAMP"/>
    <property type="match status" value="1"/>
</dbReference>
<dbReference type="GO" id="GO:0000155">
    <property type="term" value="F:phosphorelay sensor kinase activity"/>
    <property type="evidence" value="ECO:0007669"/>
    <property type="project" value="InterPro"/>
</dbReference>
<dbReference type="Pfam" id="PF00672">
    <property type="entry name" value="HAMP"/>
    <property type="match status" value="1"/>
</dbReference>
<feature type="domain" description="Histidine kinase" evidence="16">
    <location>
        <begin position="243"/>
        <end position="449"/>
    </location>
</feature>
<keyword evidence="13" id="KW-0902">Two-component regulatory system</keyword>
<feature type="domain" description="HAMP" evidence="17">
    <location>
        <begin position="183"/>
        <end position="235"/>
    </location>
</feature>
<comment type="subcellular location">
    <subcellularLocation>
        <location evidence="2">Cell inner membrane</location>
        <topology evidence="2">Multi-pass membrane protein</topology>
    </subcellularLocation>
</comment>
<dbReference type="eggNOG" id="COG0642">
    <property type="taxonomic scope" value="Bacteria"/>
</dbReference>
<evidence type="ECO:0000313" key="18">
    <source>
        <dbReference type="EMBL" id="ABF08827.1"/>
    </source>
</evidence>
<dbReference type="GO" id="GO:0005524">
    <property type="term" value="F:ATP binding"/>
    <property type="evidence" value="ECO:0007669"/>
    <property type="project" value="UniProtKB-KW"/>
</dbReference>
<feature type="transmembrane region" description="Helical" evidence="15">
    <location>
        <begin position="163"/>
        <end position="183"/>
    </location>
</feature>
<dbReference type="InterPro" id="IPR003660">
    <property type="entry name" value="HAMP_dom"/>
</dbReference>
<evidence type="ECO:0000256" key="7">
    <source>
        <dbReference type="ARBA" id="ARBA00022679"/>
    </source>
</evidence>
<sequence length="449" mass="50126">MATALGRTATRFFGSLFWRTFMLIALLLAISLGIWFQSYRLFERAPRAQQIAMQVVSVVKLTRAALLYSDPARRRFLLLDLVQNEGIKVYPREKDDDFAAPTANPFLTQLVQQEIRGRLGEDTVIATTVNDIPGVWVSFEIEGDDYWVAISPERFERVPGIQWLWWSIAALMLSIIGAAFITARVNYPLKRLANAARQIGSGGDPPPLREQGASEVAQANRSFNQMVHDLRQLDDDRVVMLAGISHDLRTPLTRLRLETEMSPVDNVTRDAMIADIEQMDAIIGQFLNYARPGQEVVEPVDLSTLVQESVGVYAAHDDVRIHVRSNGPVMAMANRMEIQRILDNLVENARRYAKDEETGMAEVEISTRVEDKDALLVVADNGMGVPDEELSLLTRPFYRLDAARSEAKGAGLGMSIVNRILQRNGGRLVLANRPAPKSGLVVSAIFRRA</sequence>
<evidence type="ECO:0000256" key="14">
    <source>
        <dbReference type="ARBA" id="ARBA00023136"/>
    </source>
</evidence>
<evidence type="ECO:0000256" key="6">
    <source>
        <dbReference type="ARBA" id="ARBA00022553"/>
    </source>
</evidence>
<keyword evidence="10" id="KW-0418">Kinase</keyword>
<dbReference type="Gene3D" id="3.30.450.300">
    <property type="entry name" value="Sensor histidine kinase RisS, periplasmic domain"/>
    <property type="match status" value="1"/>
</dbReference>
<evidence type="ECO:0000259" key="16">
    <source>
        <dbReference type="PROSITE" id="PS50109"/>
    </source>
</evidence>
<dbReference type="GO" id="GO:0005886">
    <property type="term" value="C:plasma membrane"/>
    <property type="evidence" value="ECO:0007669"/>
    <property type="project" value="UniProtKB-SubCell"/>
</dbReference>
<dbReference type="AlphaFoldDB" id="Q1LLZ9"/>
<evidence type="ECO:0000256" key="4">
    <source>
        <dbReference type="ARBA" id="ARBA00022475"/>
    </source>
</evidence>
<protein>
    <recommendedName>
        <fullName evidence="3">histidine kinase</fullName>
        <ecNumber evidence="3">2.7.13.3</ecNumber>
    </recommendedName>
</protein>
<dbReference type="Gene3D" id="1.10.287.130">
    <property type="match status" value="1"/>
</dbReference>
<evidence type="ECO:0000256" key="12">
    <source>
        <dbReference type="ARBA" id="ARBA00022989"/>
    </source>
</evidence>
<reference evidence="19" key="1">
    <citation type="journal article" date="2010" name="PLoS ONE">
        <title>The complete genome sequence of Cupriavidus metallidurans strain CH34, a master survivalist in harsh and anthropogenic environments.</title>
        <authorList>
            <person name="Janssen P.J."/>
            <person name="Van Houdt R."/>
            <person name="Moors H."/>
            <person name="Monsieurs P."/>
            <person name="Morin N."/>
            <person name="Michaux A."/>
            <person name="Benotmane M.A."/>
            <person name="Leys N."/>
            <person name="Vallaeys T."/>
            <person name="Lapidus A."/>
            <person name="Monchy S."/>
            <person name="Medigue C."/>
            <person name="Taghavi S."/>
            <person name="McCorkle S."/>
            <person name="Dunn J."/>
            <person name="van der Lelie D."/>
            <person name="Mergeay M."/>
        </authorList>
    </citation>
    <scope>NUCLEOTIDE SEQUENCE [LARGE SCALE GENOMIC DNA]</scope>
    <source>
        <strain evidence="19">ATCC 43123 / DSM 2839 / NBRC 102507 / CH34</strain>
    </source>
</reference>
<dbReference type="Pfam" id="PF16524">
    <property type="entry name" value="RisS_PPD"/>
    <property type="match status" value="1"/>
</dbReference>
<dbReference type="InterPro" id="IPR050980">
    <property type="entry name" value="2C_sensor_his_kinase"/>
</dbReference>
<dbReference type="EMBL" id="CP000352">
    <property type="protein sequence ID" value="ABF08827.1"/>
    <property type="molecule type" value="Genomic_DNA"/>
</dbReference>
<dbReference type="SMART" id="SM00387">
    <property type="entry name" value="HATPase_c"/>
    <property type="match status" value="1"/>
</dbReference>
<dbReference type="SUPFAM" id="SSF47384">
    <property type="entry name" value="Homodimeric domain of signal transducing histidine kinase"/>
    <property type="match status" value="1"/>
</dbReference>
<dbReference type="InterPro" id="IPR032408">
    <property type="entry name" value="RisS_PPD"/>
</dbReference>
<keyword evidence="7" id="KW-0808">Transferase</keyword>
<dbReference type="EC" id="2.7.13.3" evidence="3"/>
<dbReference type="InterPro" id="IPR005467">
    <property type="entry name" value="His_kinase_dom"/>
</dbReference>
<evidence type="ECO:0000256" key="2">
    <source>
        <dbReference type="ARBA" id="ARBA00004429"/>
    </source>
</evidence>
<keyword evidence="8 15" id="KW-0812">Transmembrane</keyword>
<dbReference type="InterPro" id="IPR003661">
    <property type="entry name" value="HisK_dim/P_dom"/>
</dbReference>
<evidence type="ECO:0000259" key="17">
    <source>
        <dbReference type="PROSITE" id="PS50885"/>
    </source>
</evidence>
<evidence type="ECO:0000256" key="9">
    <source>
        <dbReference type="ARBA" id="ARBA00022741"/>
    </source>
</evidence>
<evidence type="ECO:0000256" key="13">
    <source>
        <dbReference type="ARBA" id="ARBA00023012"/>
    </source>
</evidence>
<dbReference type="eggNOG" id="COG3850">
    <property type="taxonomic scope" value="Bacteria"/>
</dbReference>
<comment type="catalytic activity">
    <reaction evidence="1">
        <text>ATP + protein L-histidine = ADP + protein N-phospho-L-histidine.</text>
        <dbReference type="EC" id="2.7.13.3"/>
    </reaction>
</comment>
<organism evidence="18 19">
    <name type="scientific">Cupriavidus metallidurans (strain ATCC 43123 / DSM 2839 / NBRC 102507 / CH34)</name>
    <name type="common">Ralstonia metallidurans</name>
    <dbReference type="NCBI Taxonomy" id="266264"/>
    <lineage>
        <taxon>Bacteria</taxon>
        <taxon>Pseudomonadati</taxon>
        <taxon>Pseudomonadota</taxon>
        <taxon>Betaproteobacteria</taxon>
        <taxon>Burkholderiales</taxon>
        <taxon>Burkholderiaceae</taxon>
        <taxon>Cupriavidus</taxon>
    </lineage>
</organism>
<keyword evidence="4" id="KW-1003">Cell membrane</keyword>
<dbReference type="SMART" id="SM00304">
    <property type="entry name" value="HAMP"/>
    <property type="match status" value="1"/>
</dbReference>
<dbReference type="SUPFAM" id="SSF55874">
    <property type="entry name" value="ATPase domain of HSP90 chaperone/DNA topoisomerase II/histidine kinase"/>
    <property type="match status" value="1"/>
</dbReference>
<keyword evidence="5" id="KW-0997">Cell inner membrane</keyword>
<evidence type="ECO:0000256" key="5">
    <source>
        <dbReference type="ARBA" id="ARBA00022519"/>
    </source>
</evidence>
<proteinExistence type="predicted"/>
<dbReference type="InterPro" id="IPR038421">
    <property type="entry name" value="RisS_PPD_sf"/>
</dbReference>
<keyword evidence="9" id="KW-0547">Nucleotide-binding</keyword>
<dbReference type="InterPro" id="IPR036890">
    <property type="entry name" value="HATPase_C_sf"/>
</dbReference>
<dbReference type="KEGG" id="rme:Rmet_1948"/>
<dbReference type="PANTHER" id="PTHR44936:SF5">
    <property type="entry name" value="SENSOR HISTIDINE KINASE ENVZ"/>
    <property type="match status" value="1"/>
</dbReference>
<evidence type="ECO:0000256" key="1">
    <source>
        <dbReference type="ARBA" id="ARBA00000085"/>
    </source>
</evidence>
<accession>Q1LLZ9</accession>
<dbReference type="STRING" id="266264.Rmet_1948"/>
<evidence type="ECO:0000256" key="15">
    <source>
        <dbReference type="SAM" id="Phobius"/>
    </source>
</evidence>
<evidence type="ECO:0000256" key="8">
    <source>
        <dbReference type="ARBA" id="ARBA00022692"/>
    </source>
</evidence>
<dbReference type="Pfam" id="PF00512">
    <property type="entry name" value="HisKA"/>
    <property type="match status" value="1"/>
</dbReference>
<dbReference type="PRINTS" id="PR00344">
    <property type="entry name" value="BCTRLSENSOR"/>
</dbReference>
<feature type="transmembrane region" description="Helical" evidence="15">
    <location>
        <begin position="16"/>
        <end position="36"/>
    </location>
</feature>
<evidence type="ECO:0000313" key="19">
    <source>
        <dbReference type="Proteomes" id="UP000002429"/>
    </source>
</evidence>
<dbReference type="InterPro" id="IPR036097">
    <property type="entry name" value="HisK_dim/P_sf"/>
</dbReference>
<evidence type="ECO:0000256" key="11">
    <source>
        <dbReference type="ARBA" id="ARBA00022840"/>
    </source>
</evidence>
<gene>
    <name evidence="18" type="primary">ompB</name>
    <name evidence="18" type="ordered locus">Rmet_1948</name>
</gene>
<keyword evidence="11" id="KW-0067">ATP-binding</keyword>
<dbReference type="PROSITE" id="PS50885">
    <property type="entry name" value="HAMP"/>
    <property type="match status" value="1"/>
</dbReference>
<dbReference type="SMART" id="SM00388">
    <property type="entry name" value="HisKA"/>
    <property type="match status" value="1"/>
</dbReference>
<keyword evidence="14 15" id="KW-0472">Membrane</keyword>
<keyword evidence="12 15" id="KW-1133">Transmembrane helix</keyword>
<dbReference type="Gene3D" id="3.30.565.10">
    <property type="entry name" value="Histidine kinase-like ATPase, C-terminal domain"/>
    <property type="match status" value="1"/>
</dbReference>
<dbReference type="CDD" id="cd00075">
    <property type="entry name" value="HATPase"/>
    <property type="match status" value="1"/>
</dbReference>
<dbReference type="InterPro" id="IPR004358">
    <property type="entry name" value="Sig_transdc_His_kin-like_C"/>
</dbReference>
<dbReference type="PROSITE" id="PS50109">
    <property type="entry name" value="HIS_KIN"/>
    <property type="match status" value="1"/>
</dbReference>
<dbReference type="RefSeq" id="WP_011516675.1">
    <property type="nucleotide sequence ID" value="NC_007973.1"/>
</dbReference>
<evidence type="ECO:0000256" key="3">
    <source>
        <dbReference type="ARBA" id="ARBA00012438"/>
    </source>
</evidence>
<dbReference type="InterPro" id="IPR003594">
    <property type="entry name" value="HATPase_dom"/>
</dbReference>
<keyword evidence="19" id="KW-1185">Reference proteome</keyword>
<evidence type="ECO:0000256" key="10">
    <source>
        <dbReference type="ARBA" id="ARBA00022777"/>
    </source>
</evidence>
<dbReference type="PANTHER" id="PTHR44936">
    <property type="entry name" value="SENSOR PROTEIN CREC"/>
    <property type="match status" value="1"/>
</dbReference>
<keyword evidence="6" id="KW-0597">Phosphoprotein</keyword>
<dbReference type="Pfam" id="PF02518">
    <property type="entry name" value="HATPase_c"/>
    <property type="match status" value="1"/>
</dbReference>
<name>Q1LLZ9_CUPMC</name>